<dbReference type="OrthoDB" id="7365828at2"/>
<protein>
    <submittedName>
        <fullName evidence="3">Uncharacterized protein</fullName>
    </submittedName>
</protein>
<organism evidence="3 4">
    <name type="scientific">Magnetospirillum moscoviense</name>
    <dbReference type="NCBI Taxonomy" id="1437059"/>
    <lineage>
        <taxon>Bacteria</taxon>
        <taxon>Pseudomonadati</taxon>
        <taxon>Pseudomonadota</taxon>
        <taxon>Alphaproteobacteria</taxon>
        <taxon>Rhodospirillales</taxon>
        <taxon>Rhodospirillaceae</taxon>
        <taxon>Magnetospirillum</taxon>
    </lineage>
</organism>
<name>A0A178M9J7_9PROT</name>
<reference evidence="3 4" key="1">
    <citation type="submission" date="2016-04" db="EMBL/GenBank/DDBJ databases">
        <title>Draft genome sequence of freshwater magnetotactic bacteria Magnetospirillum marisnigri SP-1 and Magnetospirillum moscoviense BB-1.</title>
        <authorList>
            <person name="Koziaeva V."/>
            <person name="Dziuba M.V."/>
            <person name="Ivanov T.M."/>
            <person name="Kuznetsov B."/>
            <person name="Grouzdev D.S."/>
        </authorList>
    </citation>
    <scope>NUCLEOTIDE SEQUENCE [LARGE SCALE GENOMIC DNA]</scope>
    <source>
        <strain evidence="3 4">BB-1</strain>
    </source>
</reference>
<keyword evidence="1" id="KW-1133">Transmembrane helix</keyword>
<keyword evidence="1" id="KW-0472">Membrane</keyword>
<evidence type="ECO:0000256" key="1">
    <source>
        <dbReference type="SAM" id="Phobius"/>
    </source>
</evidence>
<evidence type="ECO:0000313" key="4">
    <source>
        <dbReference type="Proteomes" id="UP000078543"/>
    </source>
</evidence>
<feature type="chain" id="PRO_5008091777" evidence="2">
    <location>
        <begin position="20"/>
        <end position="270"/>
    </location>
</feature>
<accession>A0A178M9J7</accession>
<keyword evidence="1" id="KW-0812">Transmembrane</keyword>
<evidence type="ECO:0000256" key="2">
    <source>
        <dbReference type="SAM" id="SignalP"/>
    </source>
</evidence>
<comment type="caution">
    <text evidence="3">The sequence shown here is derived from an EMBL/GenBank/DDBJ whole genome shotgun (WGS) entry which is preliminary data.</text>
</comment>
<evidence type="ECO:0000313" key="3">
    <source>
        <dbReference type="EMBL" id="OAN44564.1"/>
    </source>
</evidence>
<dbReference type="AlphaFoldDB" id="A0A178M9J7"/>
<dbReference type="EMBL" id="LWQU01000195">
    <property type="protein sequence ID" value="OAN44564.1"/>
    <property type="molecule type" value="Genomic_DNA"/>
</dbReference>
<feature type="transmembrane region" description="Helical" evidence="1">
    <location>
        <begin position="99"/>
        <end position="128"/>
    </location>
</feature>
<proteinExistence type="predicted"/>
<feature type="signal peptide" evidence="2">
    <location>
        <begin position="1"/>
        <end position="19"/>
    </location>
</feature>
<sequence>MIRGLALAVLISVAGPVLAQTAAPPIQEETPHFQPIRPVAPEPVAPPAAPPVVPPAAPPVAAPVVPPEPAPVVPPAAQDPVPAAVMAIETKVPFQIPNWALGIVVLSVAFLAGSFLAGVVGAMVFKALRRSELKARRRAVATTLATELETRRLAFEAVPLPPNAEAGVSFVSSVISLAGIEAGYRSAQGELFLLPPQTAANLSVHYAAVQRVAEFVKGQSLAAAVRMMQANRLGGHPCPDAGAMRDAHVEMAAAFRGIDKVISGLKSLAK</sequence>
<dbReference type="RefSeq" id="WP_068504445.1">
    <property type="nucleotide sequence ID" value="NZ_LWQU01000195.1"/>
</dbReference>
<keyword evidence="4" id="KW-1185">Reference proteome</keyword>
<keyword evidence="2" id="KW-0732">Signal</keyword>
<dbReference type="Proteomes" id="UP000078543">
    <property type="component" value="Unassembled WGS sequence"/>
</dbReference>
<dbReference type="STRING" id="1437059.A6A05_17470"/>
<gene>
    <name evidence="3" type="ORF">A6A05_17470</name>
</gene>